<organism evidence="15 16">
    <name type="scientific">Sporolactobacillus shoreae</name>
    <dbReference type="NCBI Taxonomy" id="1465501"/>
    <lineage>
        <taxon>Bacteria</taxon>
        <taxon>Bacillati</taxon>
        <taxon>Bacillota</taxon>
        <taxon>Bacilli</taxon>
        <taxon>Bacillales</taxon>
        <taxon>Sporolactobacillaceae</taxon>
        <taxon>Sporolactobacillus</taxon>
    </lineage>
</organism>
<feature type="binding site" evidence="10 13">
    <location>
        <position position="33"/>
    </location>
    <ligand>
        <name>a divalent metal cation</name>
        <dbReference type="ChEBI" id="CHEBI:60240"/>
    </ligand>
</feature>
<dbReference type="NCBIfam" id="TIGR01163">
    <property type="entry name" value="rpe"/>
    <property type="match status" value="1"/>
</dbReference>
<evidence type="ECO:0000256" key="1">
    <source>
        <dbReference type="ARBA" id="ARBA00001782"/>
    </source>
</evidence>
<keyword evidence="13" id="KW-0170">Cobalt</keyword>
<dbReference type="HAMAP" id="MF_02227">
    <property type="entry name" value="RPE"/>
    <property type="match status" value="1"/>
</dbReference>
<dbReference type="InterPro" id="IPR026019">
    <property type="entry name" value="Ribul_P_3_epim"/>
</dbReference>
<comment type="cofactor">
    <cofactor evidence="3">
        <name>Co(2+)</name>
        <dbReference type="ChEBI" id="CHEBI:48828"/>
    </cofactor>
</comment>
<gene>
    <name evidence="10" type="primary">rpe</name>
    <name evidence="15" type="ORF">E4665_11455</name>
</gene>
<keyword evidence="10 11" id="KW-0119">Carbohydrate metabolism</keyword>
<comment type="similarity">
    <text evidence="6 10 11">Belongs to the ribulose-phosphate 3-epimerase family.</text>
</comment>
<dbReference type="GO" id="GO:0005737">
    <property type="term" value="C:cytoplasm"/>
    <property type="evidence" value="ECO:0007669"/>
    <property type="project" value="UniProtKB-ARBA"/>
</dbReference>
<dbReference type="CDD" id="cd00429">
    <property type="entry name" value="RPE"/>
    <property type="match status" value="1"/>
</dbReference>
<evidence type="ECO:0000256" key="14">
    <source>
        <dbReference type="PIRSR" id="PIRSR001461-3"/>
    </source>
</evidence>
<evidence type="ECO:0000256" key="11">
    <source>
        <dbReference type="PIRNR" id="PIRNR001461"/>
    </source>
</evidence>
<dbReference type="EMBL" id="SRJD01000012">
    <property type="protein sequence ID" value="TGA97709.1"/>
    <property type="molecule type" value="Genomic_DNA"/>
</dbReference>
<keyword evidence="16" id="KW-1185">Reference proteome</keyword>
<feature type="binding site" evidence="10 14">
    <location>
        <position position="64"/>
    </location>
    <ligand>
        <name>substrate</name>
    </ligand>
</feature>
<dbReference type="PIRSF" id="PIRSF001461">
    <property type="entry name" value="RPE"/>
    <property type="match status" value="1"/>
</dbReference>
<comment type="pathway">
    <text evidence="10">Carbohydrate degradation.</text>
</comment>
<dbReference type="GO" id="GO:0004750">
    <property type="term" value="F:D-ribulose-phosphate 3-epimerase activity"/>
    <property type="evidence" value="ECO:0007669"/>
    <property type="project" value="UniProtKB-UniRule"/>
</dbReference>
<dbReference type="RefSeq" id="WP_135348918.1">
    <property type="nucleotide sequence ID" value="NZ_SRJD01000012.1"/>
</dbReference>
<dbReference type="AlphaFoldDB" id="A0A4Z0GNG8"/>
<evidence type="ECO:0000256" key="9">
    <source>
        <dbReference type="ARBA" id="ARBA00023235"/>
    </source>
</evidence>
<dbReference type="GO" id="GO:0046872">
    <property type="term" value="F:metal ion binding"/>
    <property type="evidence" value="ECO:0007669"/>
    <property type="project" value="UniProtKB-UniRule"/>
</dbReference>
<evidence type="ECO:0000256" key="6">
    <source>
        <dbReference type="ARBA" id="ARBA00009541"/>
    </source>
</evidence>
<dbReference type="EC" id="5.1.3.1" evidence="7 10"/>
<dbReference type="InterPro" id="IPR000056">
    <property type="entry name" value="Ribul_P_3_epim-like"/>
</dbReference>
<accession>A0A4Z0GNG8</accession>
<keyword evidence="13" id="KW-0862">Zinc</keyword>
<evidence type="ECO:0000256" key="4">
    <source>
        <dbReference type="ARBA" id="ARBA00001947"/>
    </source>
</evidence>
<feature type="binding site" evidence="10 14">
    <location>
        <begin position="140"/>
        <end position="143"/>
    </location>
    <ligand>
        <name>substrate</name>
    </ligand>
</feature>
<dbReference type="GO" id="GO:0006098">
    <property type="term" value="P:pentose-phosphate shunt"/>
    <property type="evidence" value="ECO:0007669"/>
    <property type="project" value="UniProtKB-UniRule"/>
</dbReference>
<feature type="binding site" evidence="10 13">
    <location>
        <position position="31"/>
    </location>
    <ligand>
        <name>a divalent metal cation</name>
        <dbReference type="ChEBI" id="CHEBI:60240"/>
    </ligand>
</feature>
<proteinExistence type="inferred from homology"/>
<evidence type="ECO:0000256" key="3">
    <source>
        <dbReference type="ARBA" id="ARBA00001941"/>
    </source>
</evidence>
<feature type="binding site" evidence="10">
    <location>
        <begin position="173"/>
        <end position="175"/>
    </location>
    <ligand>
        <name>substrate</name>
    </ligand>
</feature>
<evidence type="ECO:0000313" key="15">
    <source>
        <dbReference type="EMBL" id="TGA97709.1"/>
    </source>
</evidence>
<evidence type="ECO:0000256" key="2">
    <source>
        <dbReference type="ARBA" id="ARBA00001936"/>
    </source>
</evidence>
<dbReference type="OrthoDB" id="1645589at2"/>
<keyword evidence="13" id="KW-0464">Manganese</keyword>
<dbReference type="Pfam" id="PF00834">
    <property type="entry name" value="Ribul_P_3_epim"/>
    <property type="match status" value="1"/>
</dbReference>
<protein>
    <recommendedName>
        <fullName evidence="7 10">Ribulose-phosphate 3-epimerase</fullName>
        <ecNumber evidence="7 10">5.1.3.1</ecNumber>
    </recommendedName>
</protein>
<evidence type="ECO:0000313" key="16">
    <source>
        <dbReference type="Proteomes" id="UP000298347"/>
    </source>
</evidence>
<feature type="binding site" evidence="10 13">
    <location>
        <position position="64"/>
    </location>
    <ligand>
        <name>a divalent metal cation</name>
        <dbReference type="ChEBI" id="CHEBI:60240"/>
    </ligand>
</feature>
<dbReference type="InterPro" id="IPR013785">
    <property type="entry name" value="Aldolase_TIM"/>
</dbReference>
<comment type="cofactor">
    <cofactor evidence="4">
        <name>Zn(2+)</name>
        <dbReference type="ChEBI" id="CHEBI:29105"/>
    </cofactor>
</comment>
<evidence type="ECO:0000256" key="13">
    <source>
        <dbReference type="PIRSR" id="PIRSR001461-2"/>
    </source>
</evidence>
<dbReference type="PROSITE" id="PS01086">
    <property type="entry name" value="RIBUL_P_3_EPIMER_2"/>
    <property type="match status" value="1"/>
</dbReference>
<feature type="active site" description="Proton donor" evidence="10 12">
    <location>
        <position position="173"/>
    </location>
</feature>
<dbReference type="Proteomes" id="UP000298347">
    <property type="component" value="Unassembled WGS sequence"/>
</dbReference>
<evidence type="ECO:0000256" key="7">
    <source>
        <dbReference type="ARBA" id="ARBA00013188"/>
    </source>
</evidence>
<comment type="function">
    <text evidence="10">Catalyzes the reversible epimerization of D-ribulose 5-phosphate to D-xylulose 5-phosphate.</text>
</comment>
<feature type="binding site" evidence="10 13">
    <location>
        <position position="173"/>
    </location>
    <ligand>
        <name>a divalent metal cation</name>
        <dbReference type="ChEBI" id="CHEBI:60240"/>
    </ligand>
</feature>
<dbReference type="SUPFAM" id="SSF51366">
    <property type="entry name" value="Ribulose-phoshate binding barrel"/>
    <property type="match status" value="1"/>
</dbReference>
<comment type="catalytic activity">
    <reaction evidence="1 10 11">
        <text>D-ribulose 5-phosphate = D-xylulose 5-phosphate</text>
        <dbReference type="Rhea" id="RHEA:13677"/>
        <dbReference type="ChEBI" id="CHEBI:57737"/>
        <dbReference type="ChEBI" id="CHEBI:58121"/>
        <dbReference type="EC" id="5.1.3.1"/>
    </reaction>
</comment>
<dbReference type="Gene3D" id="3.20.20.70">
    <property type="entry name" value="Aldolase class I"/>
    <property type="match status" value="1"/>
</dbReference>
<keyword evidence="8 10" id="KW-0479">Metal-binding</keyword>
<feature type="binding site" evidence="10 14">
    <location>
        <begin position="195"/>
        <end position="196"/>
    </location>
    <ligand>
        <name>substrate</name>
    </ligand>
</feature>
<dbReference type="InterPro" id="IPR011060">
    <property type="entry name" value="RibuloseP-bd_barrel"/>
</dbReference>
<comment type="caution">
    <text evidence="15">The sequence shown here is derived from an EMBL/GenBank/DDBJ whole genome shotgun (WGS) entry which is preliminary data.</text>
</comment>
<evidence type="ECO:0000256" key="8">
    <source>
        <dbReference type="ARBA" id="ARBA00022723"/>
    </source>
</evidence>
<sequence length="219" mass="23669">MIKILPSILSADFARLADEIHEVEEDVDLIHVDVMDGHFVPEITLGAGAVHAIHQSNLVAMDVHLMVNEPIHLLPSFIKAGAEYISVHAEACTHLHRVVQLIKEGGVKAGVALNPATPVSAIEPILNDIDYLLIMTVNPGYGGQTFIYNMVNKIKQAHERIVSQNLPVTIEVDGGINSETLPLCLKAGASMFVAGSAVFGRKNRHQAIEELVRSAGTHN</sequence>
<feature type="binding site" evidence="10 14">
    <location>
        <position position="7"/>
    </location>
    <ligand>
        <name>substrate</name>
    </ligand>
</feature>
<comment type="cofactor">
    <cofactor evidence="5">
        <name>Fe(2+)</name>
        <dbReference type="ChEBI" id="CHEBI:29033"/>
    </cofactor>
</comment>
<comment type="cofactor">
    <cofactor evidence="10 13">
        <name>a divalent metal cation</name>
        <dbReference type="ChEBI" id="CHEBI:60240"/>
    </cofactor>
    <text evidence="10 13">Binds 1 divalent metal cation per subunit.</text>
</comment>
<reference evidence="15 16" key="1">
    <citation type="journal article" date="2015" name="Int. J. Syst. Evol. Microbiol.">
        <title>Sporolactobacillus shoreae sp. nov. and Sporolactobacillus spathodeae sp. nov., two spore-forming lactic acid bacteria isolated from tree barks in Thailand.</title>
        <authorList>
            <person name="Thamacharoensuk T."/>
            <person name="Kitahara M."/>
            <person name="Ohkuma M."/>
            <person name="Thongchul N."/>
            <person name="Tanasupawat S."/>
        </authorList>
    </citation>
    <scope>NUCLEOTIDE SEQUENCE [LARGE SCALE GENOMIC DNA]</scope>
    <source>
        <strain evidence="15 16">BK92</strain>
    </source>
</reference>
<keyword evidence="9 10" id="KW-0413">Isomerase</keyword>
<evidence type="ECO:0000256" key="10">
    <source>
        <dbReference type="HAMAP-Rule" id="MF_02227"/>
    </source>
</evidence>
<dbReference type="NCBIfam" id="NF004076">
    <property type="entry name" value="PRK05581.1-4"/>
    <property type="match status" value="1"/>
</dbReference>
<name>A0A4Z0GNG8_9BACL</name>
<dbReference type="PANTHER" id="PTHR11749">
    <property type="entry name" value="RIBULOSE-5-PHOSPHATE-3-EPIMERASE"/>
    <property type="match status" value="1"/>
</dbReference>
<comment type="cofactor">
    <cofactor evidence="2">
        <name>Mn(2+)</name>
        <dbReference type="ChEBI" id="CHEBI:29035"/>
    </cofactor>
</comment>
<dbReference type="GO" id="GO:0019323">
    <property type="term" value="P:pentose catabolic process"/>
    <property type="evidence" value="ECO:0007669"/>
    <property type="project" value="UniProtKB-UniRule"/>
</dbReference>
<feature type="binding site" evidence="14">
    <location>
        <position position="175"/>
    </location>
    <ligand>
        <name>substrate</name>
    </ligand>
</feature>
<dbReference type="FunFam" id="3.20.20.70:FF:000004">
    <property type="entry name" value="Ribulose-phosphate 3-epimerase"/>
    <property type="match status" value="1"/>
</dbReference>
<evidence type="ECO:0000256" key="12">
    <source>
        <dbReference type="PIRSR" id="PIRSR001461-1"/>
    </source>
</evidence>
<feature type="active site" description="Proton acceptor" evidence="10 12">
    <location>
        <position position="33"/>
    </location>
</feature>
<evidence type="ECO:0000256" key="5">
    <source>
        <dbReference type="ARBA" id="ARBA00001954"/>
    </source>
</evidence>